<dbReference type="Proteomes" id="UP000009027">
    <property type="component" value="Unassembled WGS sequence"/>
</dbReference>
<protein>
    <submittedName>
        <fullName evidence="1">Uncharacterized protein</fullName>
    </submittedName>
</protein>
<name>F9WQ08_TRYVY</name>
<proteinExistence type="predicted"/>
<evidence type="ECO:0000313" key="1">
    <source>
        <dbReference type="EMBL" id="CCD19635.1"/>
    </source>
</evidence>
<gene>
    <name evidence="1" type="ORF">TvY486_0023460</name>
</gene>
<reference evidence="1 2" key="1">
    <citation type="journal article" date="2012" name="Proc. Natl. Acad. Sci. U.S.A.">
        <title>Antigenic diversity is generated by distinct evolutionary mechanisms in African trypanosome species.</title>
        <authorList>
            <person name="Jackson A.P."/>
            <person name="Berry A."/>
            <person name="Aslett M."/>
            <person name="Allison H.C."/>
            <person name="Burton P."/>
            <person name="Vavrova-Anderson J."/>
            <person name="Brown R."/>
            <person name="Browne H."/>
            <person name="Corton N."/>
            <person name="Hauser H."/>
            <person name="Gamble J."/>
            <person name="Gilderthorp R."/>
            <person name="Marcello L."/>
            <person name="McQuillan J."/>
            <person name="Otto T.D."/>
            <person name="Quail M.A."/>
            <person name="Sanders M.J."/>
            <person name="van Tonder A."/>
            <person name="Ginger M.L."/>
            <person name="Field M.C."/>
            <person name="Barry J.D."/>
            <person name="Hertz-Fowler C."/>
            <person name="Berriman M."/>
        </authorList>
    </citation>
    <scope>NUCLEOTIDE SEQUENCE</scope>
    <source>
        <strain evidence="1 2">Y486</strain>
    </source>
</reference>
<accession>F9WQ08</accession>
<keyword evidence="2" id="KW-1185">Reference proteome</keyword>
<sequence>MKRGGHDLAKQFQTGCADERAEVVGILDPEKILDREGLHRWGDETKHLFVNQALELGRVVGLFVRHVVEEQVRAMEKSTALRFDTIVWNNVVGKNGTIDTYVKKVVDVLNGTQLQLMLQELDNATVPLADALKAMKGLRDETKMINNEVDSVKREAFCRATVFLAKLQKRRDELVHKLSDLAPHCAAEESLESPRSMVTRTNFAVVKAQRSVLESKEKTVSILTEAQKVMAESEHGANQRETTGKLVKIAEEAREDVRRADVFVNAAIGEARHAAVALVSANNVWAAVAKSSKLETALATIVKESVLNITLHLDAVGRVAPYNEVRSSPESCTNKHDVSSYELEALQASIANVDAFHGMDKVVDMLVALTESVKRLEGGVESISKDAQVAIVELQKALQHAGKAAEHAECPEKAVSRADARVQEVAAMLGGVSDKNIRRLDAVCSLMRQLNGAKKNIMRLVQETLEDERRATDA</sequence>
<organism evidence="1 2">
    <name type="scientific">Trypanosoma vivax (strain Y486)</name>
    <dbReference type="NCBI Taxonomy" id="1055687"/>
    <lineage>
        <taxon>Eukaryota</taxon>
        <taxon>Discoba</taxon>
        <taxon>Euglenozoa</taxon>
        <taxon>Kinetoplastea</taxon>
        <taxon>Metakinetoplastina</taxon>
        <taxon>Trypanosomatida</taxon>
        <taxon>Trypanosomatidae</taxon>
        <taxon>Trypanosoma</taxon>
        <taxon>Duttonella</taxon>
    </lineage>
</organism>
<dbReference type="VEuPathDB" id="TriTrypDB:TvY486_0023460"/>
<evidence type="ECO:0000313" key="2">
    <source>
        <dbReference type="Proteomes" id="UP000009027"/>
    </source>
</evidence>
<dbReference type="EMBL" id="CAEX01003843">
    <property type="protein sequence ID" value="CCD19635.1"/>
    <property type="molecule type" value="Genomic_DNA"/>
</dbReference>
<dbReference type="AlphaFoldDB" id="F9WQ08"/>